<dbReference type="EMBL" id="AJ276030">
    <property type="protein sequence ID" value="CAB76926.1"/>
    <property type="molecule type" value="Genomic_DNA"/>
</dbReference>
<dbReference type="Gene3D" id="1.10.8.80">
    <property type="entry name" value="Magnesium chelatase subunit I, C-Terminal domain"/>
    <property type="match status" value="1"/>
</dbReference>
<evidence type="ECO:0000313" key="3">
    <source>
        <dbReference type="EMBL" id="CAB76926.1"/>
    </source>
</evidence>
<dbReference type="AlphaFoldDB" id="Q9L3I4"/>
<evidence type="ECO:0000256" key="2">
    <source>
        <dbReference type="SAM" id="Phobius"/>
    </source>
</evidence>
<accession>Q9L3I4</accession>
<proteinExistence type="predicted"/>
<sequence>MGKTTVAHALAQCWARLPLGFPTPEAERRLLRGASQIAPLERQLSAAELAAVQAEAEQIHLSDASLDYLLALVQQSRFDADLPQPLSPRAAQTLLAVSRAWAPGCGPPLRQRQRGGCAGSLPLRGRTQAQGQLRGAARRSLPAQPAPAGPGRSGSPLMNWRQRRARWQQGWLARRIPPARQITLQGRCLFILPTRLGLWYLLVMLAIYLLGTNYQNNLVLLVAYGLGSLFMVTMWLTHRNLLGLSLLGGPTVLGEAGSPLPMPITVRSERPLQALQFSLNEGRLWLAQVDAVPQPLGSRCWPPARTPAAGEAAGGEPLPPRPVSLLDAAGPAAGGLARAGSRVWPPARGDRDRCSG</sequence>
<keyword evidence="2" id="KW-0812">Transmembrane</keyword>
<keyword evidence="2" id="KW-0472">Membrane</keyword>
<feature type="transmembrane region" description="Helical" evidence="2">
    <location>
        <begin position="217"/>
        <end position="236"/>
    </location>
</feature>
<evidence type="ECO:0000256" key="1">
    <source>
        <dbReference type="SAM" id="MobiDB-lite"/>
    </source>
</evidence>
<organism evidence="3">
    <name type="scientific">Aeromonas hydrophila</name>
    <dbReference type="NCBI Taxonomy" id="644"/>
    <lineage>
        <taxon>Bacteria</taxon>
        <taxon>Pseudomonadati</taxon>
        <taxon>Pseudomonadota</taxon>
        <taxon>Gammaproteobacteria</taxon>
        <taxon>Aeromonadales</taxon>
        <taxon>Aeromonadaceae</taxon>
        <taxon>Aeromonas</taxon>
    </lineage>
</organism>
<feature type="compositionally biased region" description="Low complexity" evidence="1">
    <location>
        <begin position="302"/>
        <end position="316"/>
    </location>
</feature>
<keyword evidence="2" id="KW-1133">Transmembrane helix</keyword>
<feature type="transmembrane region" description="Helical" evidence="2">
    <location>
        <begin position="189"/>
        <end position="211"/>
    </location>
</feature>
<name>Q9L3I4_AERHY</name>
<feature type="region of interest" description="Disordered" evidence="1">
    <location>
        <begin position="134"/>
        <end position="156"/>
    </location>
</feature>
<feature type="compositionally biased region" description="Low complexity" evidence="1">
    <location>
        <begin position="328"/>
        <end position="340"/>
    </location>
</feature>
<reference evidence="3" key="1">
    <citation type="journal article" date="2000" name="J. Antimicrob. Chemother.">
        <title>Aeromonas hydrophila AmpH and CepH beta-lactamases: derepressed expression in mutants of Escherichia coli lacking creB.</title>
        <authorList>
            <person name="Avison M.B."/>
            <person name="Niumsup P."/>
            <person name="Walsh T.R."/>
            <person name="Bennett P.M."/>
        </authorList>
    </citation>
    <scope>NUCLEOTIDE SEQUENCE</scope>
</reference>
<protein>
    <submittedName>
        <fullName evidence="3">Uncharacterized protein</fullName>
    </submittedName>
</protein>
<feature type="region of interest" description="Disordered" evidence="1">
    <location>
        <begin position="302"/>
        <end position="356"/>
    </location>
</feature>